<dbReference type="Proteomes" id="UP001066276">
    <property type="component" value="Chromosome 6"/>
</dbReference>
<feature type="region of interest" description="Disordered" evidence="1">
    <location>
        <begin position="1"/>
        <end position="57"/>
    </location>
</feature>
<evidence type="ECO:0000313" key="2">
    <source>
        <dbReference type="EMBL" id="KAJ1143287.1"/>
    </source>
</evidence>
<feature type="non-terminal residue" evidence="2">
    <location>
        <position position="1"/>
    </location>
</feature>
<gene>
    <name evidence="2" type="ORF">NDU88_009597</name>
</gene>
<protein>
    <submittedName>
        <fullName evidence="2">Uncharacterized protein</fullName>
    </submittedName>
</protein>
<name>A0AAV7QV01_PLEWA</name>
<dbReference type="AlphaFoldDB" id="A0AAV7QV01"/>
<comment type="caution">
    <text evidence="2">The sequence shown here is derived from an EMBL/GenBank/DDBJ whole genome shotgun (WGS) entry which is preliminary data.</text>
</comment>
<reference evidence="2" key="1">
    <citation type="journal article" date="2022" name="bioRxiv">
        <title>Sequencing and chromosome-scale assembly of the giantPleurodeles waltlgenome.</title>
        <authorList>
            <person name="Brown T."/>
            <person name="Elewa A."/>
            <person name="Iarovenko S."/>
            <person name="Subramanian E."/>
            <person name="Araus A.J."/>
            <person name="Petzold A."/>
            <person name="Susuki M."/>
            <person name="Suzuki K.-i.T."/>
            <person name="Hayashi T."/>
            <person name="Toyoda A."/>
            <person name="Oliveira C."/>
            <person name="Osipova E."/>
            <person name="Leigh N.D."/>
            <person name="Simon A."/>
            <person name="Yun M.H."/>
        </authorList>
    </citation>
    <scope>NUCLEOTIDE SEQUENCE</scope>
    <source>
        <strain evidence="2">20211129_DDA</strain>
        <tissue evidence="2">Liver</tissue>
    </source>
</reference>
<evidence type="ECO:0000256" key="1">
    <source>
        <dbReference type="SAM" id="MobiDB-lite"/>
    </source>
</evidence>
<proteinExistence type="predicted"/>
<accession>A0AAV7QV01</accession>
<dbReference type="EMBL" id="JANPWB010000010">
    <property type="protein sequence ID" value="KAJ1143287.1"/>
    <property type="molecule type" value="Genomic_DNA"/>
</dbReference>
<organism evidence="2 3">
    <name type="scientific">Pleurodeles waltl</name>
    <name type="common">Iberian ribbed newt</name>
    <dbReference type="NCBI Taxonomy" id="8319"/>
    <lineage>
        <taxon>Eukaryota</taxon>
        <taxon>Metazoa</taxon>
        <taxon>Chordata</taxon>
        <taxon>Craniata</taxon>
        <taxon>Vertebrata</taxon>
        <taxon>Euteleostomi</taxon>
        <taxon>Amphibia</taxon>
        <taxon>Batrachia</taxon>
        <taxon>Caudata</taxon>
        <taxon>Salamandroidea</taxon>
        <taxon>Salamandridae</taxon>
        <taxon>Pleurodelinae</taxon>
        <taxon>Pleurodeles</taxon>
    </lineage>
</organism>
<keyword evidence="3" id="KW-1185">Reference proteome</keyword>
<feature type="non-terminal residue" evidence="2">
    <location>
        <position position="57"/>
    </location>
</feature>
<sequence length="57" mass="5948">GSVHAGTTFPAIQGATLTPLSTQPATIVTGSFPSEDEQHSQPVSPQGLHHLHSAYRV</sequence>
<evidence type="ECO:0000313" key="3">
    <source>
        <dbReference type="Proteomes" id="UP001066276"/>
    </source>
</evidence>
<feature type="compositionally biased region" description="Polar residues" evidence="1">
    <location>
        <begin position="15"/>
        <end position="32"/>
    </location>
</feature>